<dbReference type="InterPro" id="IPR006118">
    <property type="entry name" value="Recombinase_CS"/>
</dbReference>
<dbReference type="InterPro" id="IPR050639">
    <property type="entry name" value="SSR_resolvase"/>
</dbReference>
<organism evidence="8 9">
    <name type="scientific">Bartonella bilalgolemii</name>
    <dbReference type="NCBI Taxonomy" id="2942911"/>
    <lineage>
        <taxon>Bacteria</taxon>
        <taxon>Pseudomonadati</taxon>
        <taxon>Pseudomonadota</taxon>
        <taxon>Alphaproteobacteria</taxon>
        <taxon>Hyphomicrobiales</taxon>
        <taxon>Bartonellaceae</taxon>
        <taxon>Bartonella</taxon>
    </lineage>
</organism>
<dbReference type="SMART" id="SM00857">
    <property type="entry name" value="Resolvase"/>
    <property type="match status" value="1"/>
</dbReference>
<dbReference type="RefSeq" id="WP_249677821.1">
    <property type="nucleotide sequence ID" value="NZ_JAMCOF010000014.1"/>
</dbReference>
<dbReference type="Gene3D" id="6.10.250.10">
    <property type="match status" value="1"/>
</dbReference>
<dbReference type="PROSITE" id="PS51736">
    <property type="entry name" value="RECOMBINASES_3"/>
    <property type="match status" value="1"/>
</dbReference>
<keyword evidence="2" id="KW-0229">DNA integration</keyword>
<keyword evidence="4" id="KW-0233">DNA recombination</keyword>
<evidence type="ECO:0000256" key="1">
    <source>
        <dbReference type="ARBA" id="ARBA00009913"/>
    </source>
</evidence>
<proteinExistence type="inferred from homology"/>
<reference evidence="8 9" key="1">
    <citation type="submission" date="2022-05" db="EMBL/GenBank/DDBJ databases">
        <title>Description of the Bartonella bilalgolemii sp. nov. Isolated from Apodemus uralensis (Pallas 1811).</title>
        <authorList>
            <person name="Zgheib R."/>
            <person name="Celebi B."/>
        </authorList>
    </citation>
    <scope>NUCLEOTIDE SEQUENCE [LARGE SCALE GENOMIC DNA]</scope>
    <source>
        <strain evidence="8 9">G70</strain>
    </source>
</reference>
<feature type="domain" description="Resolvase/invertase-type recombinase catalytic" evidence="7">
    <location>
        <begin position="2"/>
        <end position="137"/>
    </location>
</feature>
<evidence type="ECO:0000256" key="6">
    <source>
        <dbReference type="SAM" id="Coils"/>
    </source>
</evidence>
<keyword evidence="6" id="KW-0175">Coiled coil</keyword>
<evidence type="ECO:0000313" key="8">
    <source>
        <dbReference type="EMBL" id="MCL6230274.1"/>
    </source>
</evidence>
<keyword evidence="3" id="KW-0238">DNA-binding</keyword>
<evidence type="ECO:0000256" key="4">
    <source>
        <dbReference type="ARBA" id="ARBA00023172"/>
    </source>
</evidence>
<feature type="coiled-coil region" evidence="6">
    <location>
        <begin position="6"/>
        <end position="58"/>
    </location>
</feature>
<dbReference type="PANTHER" id="PTHR30461:SF26">
    <property type="entry name" value="RESOLVASE HOMOLOG YNEB"/>
    <property type="match status" value="1"/>
</dbReference>
<evidence type="ECO:0000256" key="5">
    <source>
        <dbReference type="PROSITE-ProRule" id="PRU10137"/>
    </source>
</evidence>
<dbReference type="PANTHER" id="PTHR30461">
    <property type="entry name" value="DNA-INVERTASE FROM LAMBDOID PROPHAGE"/>
    <property type="match status" value="1"/>
</dbReference>
<sequence>MALLGYARVSTNHQKLELQVAELKKVGVRDDRIFTDMMTGATDKREGLQRLLNRAEKDDTIICTKMDRLGRNTADMIHIVDACYKKGIAIRFLENGLSTEGTMGKMIIQILAAVAEAERARILERTNDGRVAAMAAGIKFGRKPHPKREIAFALIKQGVSSKIVKENTGISHATYFRLKKQINGMKQTKIKRKPTFIDNKYQMDIEDFTDKLS</sequence>
<dbReference type="InterPro" id="IPR006119">
    <property type="entry name" value="Resolv_N"/>
</dbReference>
<dbReference type="Gene3D" id="3.40.50.1390">
    <property type="entry name" value="Resolvase, N-terminal catalytic domain"/>
    <property type="match status" value="1"/>
</dbReference>
<comment type="similarity">
    <text evidence="1">Belongs to the site-specific recombinase resolvase family.</text>
</comment>
<evidence type="ECO:0000259" key="7">
    <source>
        <dbReference type="PROSITE" id="PS51736"/>
    </source>
</evidence>
<dbReference type="EMBL" id="JAMCOF010000014">
    <property type="protein sequence ID" value="MCL6230274.1"/>
    <property type="molecule type" value="Genomic_DNA"/>
</dbReference>
<keyword evidence="9" id="KW-1185">Reference proteome</keyword>
<comment type="caution">
    <text evidence="8">The sequence shown here is derived from an EMBL/GenBank/DDBJ whole genome shotgun (WGS) entry which is preliminary data.</text>
</comment>
<evidence type="ECO:0000256" key="3">
    <source>
        <dbReference type="ARBA" id="ARBA00023125"/>
    </source>
</evidence>
<dbReference type="SUPFAM" id="SSF53041">
    <property type="entry name" value="Resolvase-like"/>
    <property type="match status" value="1"/>
</dbReference>
<evidence type="ECO:0000256" key="2">
    <source>
        <dbReference type="ARBA" id="ARBA00022908"/>
    </source>
</evidence>
<evidence type="ECO:0000313" key="9">
    <source>
        <dbReference type="Proteomes" id="UP001523003"/>
    </source>
</evidence>
<dbReference type="Pfam" id="PF00239">
    <property type="entry name" value="Resolvase"/>
    <property type="match status" value="1"/>
</dbReference>
<dbReference type="PROSITE" id="PS00397">
    <property type="entry name" value="RECOMBINASES_1"/>
    <property type="match status" value="1"/>
</dbReference>
<feature type="active site" description="O-(5'-phospho-DNA)-serine intermediate" evidence="5">
    <location>
        <position position="10"/>
    </location>
</feature>
<dbReference type="Proteomes" id="UP001523003">
    <property type="component" value="Unassembled WGS sequence"/>
</dbReference>
<gene>
    <name evidence="8" type="ORF">M4Z11_06710</name>
</gene>
<name>A0ABT0PAC5_9HYPH</name>
<dbReference type="InterPro" id="IPR036162">
    <property type="entry name" value="Resolvase-like_N_sf"/>
</dbReference>
<accession>A0ABT0PAC5</accession>
<protein>
    <submittedName>
        <fullName evidence="8">Recombinase family protein</fullName>
    </submittedName>
</protein>
<dbReference type="CDD" id="cd03768">
    <property type="entry name" value="SR_ResInv"/>
    <property type="match status" value="1"/>
</dbReference>